<proteinExistence type="predicted"/>
<dbReference type="Proteomes" id="UP000435649">
    <property type="component" value="Unassembled WGS sequence"/>
</dbReference>
<dbReference type="EMBL" id="VUNS01000007">
    <property type="protein sequence ID" value="MST97086.1"/>
    <property type="molecule type" value="Genomic_DNA"/>
</dbReference>
<reference evidence="1 2" key="1">
    <citation type="submission" date="2019-08" db="EMBL/GenBank/DDBJ databases">
        <title>In-depth cultivation of the pig gut microbiome towards novel bacterial diversity and tailored functional studies.</title>
        <authorList>
            <person name="Wylensek D."/>
            <person name="Hitch T.C.A."/>
            <person name="Clavel T."/>
        </authorList>
    </citation>
    <scope>NUCLEOTIDE SEQUENCE [LARGE SCALE GENOMIC DNA]</scope>
    <source>
        <strain evidence="1 2">BBE-744-WT-12</strain>
    </source>
</reference>
<dbReference type="InterPro" id="IPR036278">
    <property type="entry name" value="Sialidase_sf"/>
</dbReference>
<comment type="caution">
    <text evidence="1">The sequence shown here is derived from an EMBL/GenBank/DDBJ whole genome shotgun (WGS) entry which is preliminary data.</text>
</comment>
<dbReference type="RefSeq" id="WP_154417897.1">
    <property type="nucleotide sequence ID" value="NZ_VUNS01000007.1"/>
</dbReference>
<sequence>MSTENASETAPLRLTADELSIATGSPEKRTAVIDSRAVPVWTFSGKDADQSVAGTISRLPADCRGVKVEIVVAAAGGAENSGLEDVYRLHLSQGAGKAPEDTCEEHMTPVRTALSAAPGLPRTIELESYCATDPDRPLTVRIERCPGDPADTCRCPTDLLLVRVTPVKAPAAPFIVEDAPGYNSWPMLQAIGPKLVCAYSRGRGHDIVESCRGVYARTSGDGGKTWSPETLISNAPDCGEVTIGKGLDADGAMLLWVRCWGAKRRHDLYRSADGVTFTRIATPVLDPMPMQITDIFPVPAVGLMALWFAGNYSDDGQNSWGTLTSSDNGATWKQRVIESGLPKSEWPTEPSAVCFGNGRIFAVARTECLENTTERAQFQLESEDCGATWTRSRTNIGDVALSTPSLVFDEATGLLSNYYFHRGRGVLKRRVVKLDRIIGNPLAWPEPEPVALGSTAFPDAGNVNASVIQNMHFLAYYSGTAPDTFVAVSAAAAPAGATGENAVPGKQD</sequence>
<gene>
    <name evidence="1" type="ORF">FYJ85_08525</name>
</gene>
<accession>A0A844G157</accession>
<dbReference type="Gene3D" id="2.120.10.10">
    <property type="match status" value="1"/>
</dbReference>
<evidence type="ECO:0000313" key="2">
    <source>
        <dbReference type="Proteomes" id="UP000435649"/>
    </source>
</evidence>
<dbReference type="CDD" id="cd15482">
    <property type="entry name" value="Sialidase_non-viral"/>
    <property type="match status" value="1"/>
</dbReference>
<dbReference type="AlphaFoldDB" id="A0A844G157"/>
<dbReference type="SUPFAM" id="SSF50939">
    <property type="entry name" value="Sialidases"/>
    <property type="match status" value="1"/>
</dbReference>
<name>A0A844G157_9BACT</name>
<protein>
    <submittedName>
        <fullName evidence="1">Exo-alpha-sialidase</fullName>
    </submittedName>
</protein>
<keyword evidence="2" id="KW-1185">Reference proteome</keyword>
<organism evidence="1 2">
    <name type="scientific">Victivallis lenta</name>
    <dbReference type="NCBI Taxonomy" id="2606640"/>
    <lineage>
        <taxon>Bacteria</taxon>
        <taxon>Pseudomonadati</taxon>
        <taxon>Lentisphaerota</taxon>
        <taxon>Lentisphaeria</taxon>
        <taxon>Victivallales</taxon>
        <taxon>Victivallaceae</taxon>
        <taxon>Victivallis</taxon>
    </lineage>
</organism>
<evidence type="ECO:0000313" key="1">
    <source>
        <dbReference type="EMBL" id="MST97086.1"/>
    </source>
</evidence>